<dbReference type="Proteomes" id="UP000229816">
    <property type="component" value="Unassembled WGS sequence"/>
</dbReference>
<dbReference type="SUPFAM" id="SSF55608">
    <property type="entry name" value="Homing endonucleases"/>
    <property type="match status" value="2"/>
</dbReference>
<comment type="caution">
    <text evidence="2">The sequence shown here is derived from an EMBL/GenBank/DDBJ whole genome shotgun (WGS) entry which is preliminary data.</text>
</comment>
<proteinExistence type="predicted"/>
<evidence type="ECO:0000313" key="2">
    <source>
        <dbReference type="EMBL" id="PJC28202.1"/>
    </source>
</evidence>
<sequence>MYLRPRSKTFRRKRKLAKLLRLAQTGKYSASKLAEIFGCNRKTALLVLKDNGIRLPNLGQFRKTIYCNDNFFDRLMPISSYWLGFIAADGCLTSKDKGISIGLSLKDKSHLRKFKRAIQANSKIYCRSSNNSVKISIYSEKIFNQLVNLGILPNKSLKIKNVLVPEKSIAHFIRGVFDGDGWVGGRKITHLQFMIAGNKPFLKQIQKVLVKKCGVNEVRLYSLSKENGAYKLQYTGSQIFRILEFLYQNSAPETRLTRKYEKYLALREKFSRN</sequence>
<name>A0A2M8ESV6_9BACT</name>
<reference evidence="3" key="1">
    <citation type="submission" date="2017-09" db="EMBL/GenBank/DDBJ databases">
        <title>Depth-based differentiation of microbial function through sediment-hosted aquifers and enrichment of novel symbionts in the deep terrestrial subsurface.</title>
        <authorList>
            <person name="Probst A.J."/>
            <person name="Ladd B."/>
            <person name="Jarett J.K."/>
            <person name="Geller-Mcgrath D.E."/>
            <person name="Sieber C.M.K."/>
            <person name="Emerson J.B."/>
            <person name="Anantharaman K."/>
            <person name="Thomas B.C."/>
            <person name="Malmstrom R."/>
            <person name="Stieglmeier M."/>
            <person name="Klingl A."/>
            <person name="Woyke T."/>
            <person name="Ryan C.M."/>
            <person name="Banfield J.F."/>
        </authorList>
    </citation>
    <scope>NUCLEOTIDE SEQUENCE [LARGE SCALE GENOMIC DNA]</scope>
</reference>
<dbReference type="InterPro" id="IPR004042">
    <property type="entry name" value="Intein_endonuc_central"/>
</dbReference>
<evidence type="ECO:0000313" key="3">
    <source>
        <dbReference type="Proteomes" id="UP000229816"/>
    </source>
</evidence>
<organism evidence="2 3">
    <name type="scientific">Candidatus Shapirobacteria bacterium CG_4_9_14_0_2_um_filter_39_11</name>
    <dbReference type="NCBI Taxonomy" id="1974478"/>
    <lineage>
        <taxon>Bacteria</taxon>
        <taxon>Candidatus Shapironibacteriota</taxon>
    </lineage>
</organism>
<protein>
    <recommendedName>
        <fullName evidence="1">DOD-type homing endonuclease domain-containing protein</fullName>
    </recommendedName>
</protein>
<dbReference type="PROSITE" id="PS50819">
    <property type="entry name" value="INTEIN_ENDONUCLEASE"/>
    <property type="match status" value="1"/>
</dbReference>
<evidence type="ECO:0000259" key="1">
    <source>
        <dbReference type="PROSITE" id="PS50819"/>
    </source>
</evidence>
<dbReference type="Gene3D" id="3.10.28.10">
    <property type="entry name" value="Homing endonucleases"/>
    <property type="match status" value="1"/>
</dbReference>
<dbReference type="InterPro" id="IPR027434">
    <property type="entry name" value="Homing_endonucl"/>
</dbReference>
<feature type="domain" description="DOD-type homing endonuclease" evidence="1">
    <location>
        <begin position="82"/>
        <end position="209"/>
    </location>
</feature>
<dbReference type="GO" id="GO:0004519">
    <property type="term" value="F:endonuclease activity"/>
    <property type="evidence" value="ECO:0007669"/>
    <property type="project" value="InterPro"/>
</dbReference>
<dbReference type="AlphaFoldDB" id="A0A2M8ESV6"/>
<accession>A0A2M8ESV6</accession>
<gene>
    <name evidence="2" type="ORF">CO054_01410</name>
</gene>
<dbReference type="EMBL" id="PFSF01000029">
    <property type="protein sequence ID" value="PJC28202.1"/>
    <property type="molecule type" value="Genomic_DNA"/>
</dbReference>